<reference evidence="4" key="1">
    <citation type="submission" date="2016-12" db="EMBL/GenBank/DDBJ databases">
        <authorList>
            <person name="Herbold C."/>
        </authorList>
    </citation>
    <scope>NUCLEOTIDE SEQUENCE [LARGE SCALE GENOMIC DNA]</scope>
</reference>
<dbReference type="EMBL" id="FRFC01000001">
    <property type="protein sequence ID" value="SHO42970.1"/>
    <property type="molecule type" value="Genomic_DNA"/>
</dbReference>
<dbReference type="GO" id="GO:0016829">
    <property type="term" value="F:lyase activity"/>
    <property type="evidence" value="ECO:0007669"/>
    <property type="project" value="UniProtKB-KW"/>
</dbReference>
<accession>A0A2H1EEX5</accession>
<keyword evidence="4" id="KW-1185">Reference proteome</keyword>
<proteinExistence type="predicted"/>
<keyword evidence="1" id="KW-0479">Metal-binding</keyword>
<evidence type="ECO:0000313" key="3">
    <source>
        <dbReference type="EMBL" id="SHO42970.1"/>
    </source>
</evidence>
<dbReference type="InterPro" id="IPR050963">
    <property type="entry name" value="Sirohydro_Cobaltochel/CbiX"/>
</dbReference>
<dbReference type="RefSeq" id="WP_101008976.1">
    <property type="nucleotide sequence ID" value="NZ_FRFC01000001.1"/>
</dbReference>
<evidence type="ECO:0000256" key="1">
    <source>
        <dbReference type="ARBA" id="ARBA00022723"/>
    </source>
</evidence>
<evidence type="ECO:0000256" key="2">
    <source>
        <dbReference type="ARBA" id="ARBA00023239"/>
    </source>
</evidence>
<evidence type="ECO:0000313" key="4">
    <source>
        <dbReference type="Proteomes" id="UP000232412"/>
    </source>
</evidence>
<dbReference type="SUPFAM" id="SSF53800">
    <property type="entry name" value="Chelatase"/>
    <property type="match status" value="1"/>
</dbReference>
<dbReference type="Gene3D" id="3.40.50.1400">
    <property type="match status" value="2"/>
</dbReference>
<sequence length="248" mass="28344">MKRGILLIDRGSKEQEAAQELEVICKEVQKKGDYVFANYCFLEVRPPYIEEGIKEALKNKIDSLTIVPYFLYPGKKVKAAVTQVMKHQATTDVKFLVTKPMSMHITLVRLVENRIKSALEKEGVKLPNNKVDVLVIGHGSKDPNAKISIKYITDELAKSYRNADYCFLEIEEPNIEQGIKICKQRDPEVLVVVFYFLHEGAHVKRDINVDLVPALEKHKMKQVLITQHLGTDEKMVDLIIERAGEVER</sequence>
<keyword evidence="2" id="KW-0456">Lyase</keyword>
<organism evidence="3 4">
    <name type="scientific">Nitrosotalea sinensis</name>
    <dbReference type="NCBI Taxonomy" id="1499975"/>
    <lineage>
        <taxon>Archaea</taxon>
        <taxon>Nitrososphaerota</taxon>
        <taxon>Nitrososphaeria</taxon>
        <taxon>Nitrosotaleales</taxon>
        <taxon>Nitrosotaleaceae</taxon>
        <taxon>Nitrosotalea</taxon>
    </lineage>
</organism>
<dbReference type="Proteomes" id="UP000232412">
    <property type="component" value="Unassembled WGS sequence"/>
</dbReference>
<dbReference type="OrthoDB" id="11653at2157"/>
<dbReference type="PANTHER" id="PTHR33542:SF3">
    <property type="entry name" value="SIROHYDROCHLORIN FERROCHELATASE, CHLOROPLASTIC"/>
    <property type="match status" value="1"/>
</dbReference>
<dbReference type="GO" id="GO:0046872">
    <property type="term" value="F:metal ion binding"/>
    <property type="evidence" value="ECO:0007669"/>
    <property type="project" value="UniProtKB-KW"/>
</dbReference>
<dbReference type="AlphaFoldDB" id="A0A2H1EEX5"/>
<dbReference type="InterPro" id="IPR002762">
    <property type="entry name" value="CbiX-like"/>
</dbReference>
<protein>
    <submittedName>
        <fullName evidence="3">Cobalamin (Vitamin B12) biosynthesis CbiX protein</fullName>
    </submittedName>
</protein>
<dbReference type="Pfam" id="PF01903">
    <property type="entry name" value="CbiX"/>
    <property type="match status" value="2"/>
</dbReference>
<gene>
    <name evidence="3" type="ORF">NSIN_10233</name>
</gene>
<name>A0A2H1EEX5_9ARCH</name>
<dbReference type="PANTHER" id="PTHR33542">
    <property type="entry name" value="SIROHYDROCHLORIN FERROCHELATASE, CHLOROPLASTIC"/>
    <property type="match status" value="1"/>
</dbReference>